<dbReference type="InterPro" id="IPR049734">
    <property type="entry name" value="NudC-like_C"/>
</dbReference>
<dbReference type="GO" id="GO:0016787">
    <property type="term" value="F:hydrolase activity"/>
    <property type="evidence" value="ECO:0007669"/>
    <property type="project" value="UniProtKB-KW"/>
</dbReference>
<dbReference type="EMBL" id="JAPMOS010000004">
    <property type="protein sequence ID" value="KAJ4462099.1"/>
    <property type="molecule type" value="Genomic_DNA"/>
</dbReference>
<comment type="catalytic activity">
    <reaction evidence="9">
        <text>a 5'-end NAD(+)-phospho-ribonucleoside in mRNA + H2O = a 5'-end phospho-adenosine-phospho-ribonucleoside in mRNA + beta-nicotinamide D-ribonucleotide + 2 H(+)</text>
        <dbReference type="Rhea" id="RHEA:60876"/>
        <dbReference type="Rhea" id="RHEA-COMP:15698"/>
        <dbReference type="Rhea" id="RHEA-COMP:15719"/>
        <dbReference type="ChEBI" id="CHEBI:14649"/>
        <dbReference type="ChEBI" id="CHEBI:15377"/>
        <dbReference type="ChEBI" id="CHEBI:15378"/>
        <dbReference type="ChEBI" id="CHEBI:144029"/>
        <dbReference type="ChEBI" id="CHEBI:144051"/>
    </reaction>
    <physiologicalReaction direction="left-to-right" evidence="9">
        <dbReference type="Rhea" id="RHEA:60877"/>
    </physiologicalReaction>
</comment>
<dbReference type="InterPro" id="IPR015797">
    <property type="entry name" value="NUDIX_hydrolase-like_dom_sf"/>
</dbReference>
<comment type="cofactor">
    <cofactor evidence="2">
        <name>Zn(2+)</name>
        <dbReference type="ChEBI" id="CHEBI:29105"/>
    </cofactor>
</comment>
<evidence type="ECO:0000259" key="10">
    <source>
        <dbReference type="PROSITE" id="PS51462"/>
    </source>
</evidence>
<dbReference type="Pfam" id="PF00293">
    <property type="entry name" value="NUDIX"/>
    <property type="match status" value="1"/>
</dbReference>
<dbReference type="EC" id="3.6.1.22" evidence="4"/>
<evidence type="ECO:0000256" key="9">
    <source>
        <dbReference type="ARBA" id="ARBA00023679"/>
    </source>
</evidence>
<comment type="similarity">
    <text evidence="3">Belongs to the Nudix hydrolase family. NudC subfamily.</text>
</comment>
<protein>
    <recommendedName>
        <fullName evidence="4">NAD(+) diphosphatase</fullName>
        <ecNumber evidence="4">3.6.1.22</ecNumber>
    </recommendedName>
</protein>
<evidence type="ECO:0000256" key="3">
    <source>
        <dbReference type="ARBA" id="ARBA00009595"/>
    </source>
</evidence>
<evidence type="ECO:0000256" key="7">
    <source>
        <dbReference type="ARBA" id="ARBA00022842"/>
    </source>
</evidence>
<dbReference type="Gene3D" id="3.90.79.20">
    <property type="match status" value="1"/>
</dbReference>
<dbReference type="PROSITE" id="PS51462">
    <property type="entry name" value="NUDIX"/>
    <property type="match status" value="1"/>
</dbReference>
<organism evidence="11 12">
    <name type="scientific">Paratrimastix pyriformis</name>
    <dbReference type="NCBI Taxonomy" id="342808"/>
    <lineage>
        <taxon>Eukaryota</taxon>
        <taxon>Metamonada</taxon>
        <taxon>Preaxostyla</taxon>
        <taxon>Paratrimastigidae</taxon>
        <taxon>Paratrimastix</taxon>
    </lineage>
</organism>
<keyword evidence="8" id="KW-0520">NAD</keyword>
<gene>
    <name evidence="11" type="ORF">PAPYR_1273</name>
</gene>
<evidence type="ECO:0000313" key="12">
    <source>
        <dbReference type="Proteomes" id="UP001141327"/>
    </source>
</evidence>
<dbReference type="InterPro" id="IPR000086">
    <property type="entry name" value="NUDIX_hydrolase_dom"/>
</dbReference>
<evidence type="ECO:0000256" key="1">
    <source>
        <dbReference type="ARBA" id="ARBA00001946"/>
    </source>
</evidence>
<comment type="caution">
    <text evidence="11">The sequence shown here is derived from an EMBL/GenBank/DDBJ whole genome shotgun (WGS) entry which is preliminary data.</text>
</comment>
<accession>A0ABQ8USK2</accession>
<dbReference type="PROSITE" id="PS00893">
    <property type="entry name" value="NUDIX_BOX"/>
    <property type="match status" value="1"/>
</dbReference>
<reference evidence="11" key="1">
    <citation type="journal article" date="2022" name="bioRxiv">
        <title>Genomics of Preaxostyla Flagellates Illuminates Evolutionary Transitions and the Path Towards Mitochondrial Loss.</title>
        <authorList>
            <person name="Novak L.V.F."/>
            <person name="Treitli S.C."/>
            <person name="Pyrih J."/>
            <person name="Halakuc P."/>
            <person name="Pipaliya S.V."/>
            <person name="Vacek V."/>
            <person name="Brzon O."/>
            <person name="Soukal P."/>
            <person name="Eme L."/>
            <person name="Dacks J.B."/>
            <person name="Karnkowska A."/>
            <person name="Elias M."/>
            <person name="Hampl V."/>
        </authorList>
    </citation>
    <scope>NUCLEOTIDE SEQUENCE</scope>
    <source>
        <strain evidence="11">RCP-MX</strain>
    </source>
</reference>
<comment type="cofactor">
    <cofactor evidence="1">
        <name>Mg(2+)</name>
        <dbReference type="ChEBI" id="CHEBI:18420"/>
    </cofactor>
</comment>
<keyword evidence="5" id="KW-0479">Metal-binding</keyword>
<evidence type="ECO:0000256" key="4">
    <source>
        <dbReference type="ARBA" id="ARBA00012381"/>
    </source>
</evidence>
<keyword evidence="7" id="KW-0460">Magnesium</keyword>
<name>A0ABQ8USK2_9EUKA</name>
<evidence type="ECO:0000256" key="6">
    <source>
        <dbReference type="ARBA" id="ARBA00022801"/>
    </source>
</evidence>
<sequence>MIGKFARGYSAIPNPLPDDAFVFLVSPSAEILLSQRDGTLHIPTVVDLNFLLQIQQLPIRPIYLGKIGQQICIADTISAAVKTTILGDASAKWRFEPIRSARSLLDEDVYTCVWLSQHLTAWNESSRFCGYCGAGMAFTTDSSGTWCKKCTSPACLSPFVFPRTNPCIIASIIRLPDAECPHPRILLSRSRARPLFFSVNAGFVEACEPLEGAVTREIQEEVGLQVRNIQYFGSTSWAPSCSLMVAYTTEYAGGELRPDGEEIECAYWLTADEIQADLALTESATPPPPDMVRPAPGGKTRPLIRLPMKWSISRMLVDAFMHPEQHSRMCRGEQAARLLALAPHVGLVAPMAHTATL</sequence>
<dbReference type="InterPro" id="IPR050241">
    <property type="entry name" value="NAD-cap_RNA_hydrolase_NudC"/>
</dbReference>
<dbReference type="SUPFAM" id="SSF55811">
    <property type="entry name" value="Nudix"/>
    <property type="match status" value="1"/>
</dbReference>
<dbReference type="PANTHER" id="PTHR42904:SF6">
    <property type="entry name" value="NAD-CAPPED RNA HYDROLASE NUDT12"/>
    <property type="match status" value="1"/>
</dbReference>
<dbReference type="PANTHER" id="PTHR42904">
    <property type="entry name" value="NUDIX HYDROLASE, NUDC SUBFAMILY"/>
    <property type="match status" value="1"/>
</dbReference>
<dbReference type="CDD" id="cd03429">
    <property type="entry name" value="NUDIX_NADH_pyrophosphatase_Nudt13"/>
    <property type="match status" value="1"/>
</dbReference>
<dbReference type="InterPro" id="IPR020084">
    <property type="entry name" value="NUDIX_hydrolase_CS"/>
</dbReference>
<evidence type="ECO:0000256" key="5">
    <source>
        <dbReference type="ARBA" id="ARBA00022723"/>
    </source>
</evidence>
<evidence type="ECO:0000256" key="8">
    <source>
        <dbReference type="ARBA" id="ARBA00023027"/>
    </source>
</evidence>
<dbReference type="Proteomes" id="UP001141327">
    <property type="component" value="Unassembled WGS sequence"/>
</dbReference>
<proteinExistence type="inferred from homology"/>
<evidence type="ECO:0000256" key="2">
    <source>
        <dbReference type="ARBA" id="ARBA00001947"/>
    </source>
</evidence>
<feature type="domain" description="Nudix hydrolase" evidence="10">
    <location>
        <begin position="162"/>
        <end position="292"/>
    </location>
</feature>
<evidence type="ECO:0000313" key="11">
    <source>
        <dbReference type="EMBL" id="KAJ4462099.1"/>
    </source>
</evidence>
<dbReference type="Gene3D" id="3.90.79.10">
    <property type="entry name" value="Nucleoside Triphosphate Pyrophosphohydrolase"/>
    <property type="match status" value="1"/>
</dbReference>
<keyword evidence="12" id="KW-1185">Reference proteome</keyword>
<keyword evidence="6 11" id="KW-0378">Hydrolase</keyword>